<sequence>MCDFGEVIDHDYSILYVSPSLSILSLLLQFLCMWTNLRSLGCSVCLETLQTAIGLNLLA</sequence>
<comment type="caution">
    <text evidence="1">The sequence shown here is derived from an EMBL/GenBank/DDBJ whole genome shotgun (WGS) entry which is preliminary data.</text>
</comment>
<proteinExistence type="predicted"/>
<gene>
    <name evidence="1" type="ORF">RHMOL_Rhmol11G0024300</name>
</gene>
<dbReference type="EMBL" id="CM046398">
    <property type="protein sequence ID" value="KAI8530048.1"/>
    <property type="molecule type" value="Genomic_DNA"/>
</dbReference>
<name>A0ACC0LPE8_RHOML</name>
<protein>
    <submittedName>
        <fullName evidence="1">Uncharacterized protein</fullName>
    </submittedName>
</protein>
<dbReference type="Proteomes" id="UP001062846">
    <property type="component" value="Chromosome 11"/>
</dbReference>
<keyword evidence="2" id="KW-1185">Reference proteome</keyword>
<evidence type="ECO:0000313" key="1">
    <source>
        <dbReference type="EMBL" id="KAI8530048.1"/>
    </source>
</evidence>
<organism evidence="1 2">
    <name type="scientific">Rhododendron molle</name>
    <name type="common">Chinese azalea</name>
    <name type="synonym">Azalea mollis</name>
    <dbReference type="NCBI Taxonomy" id="49168"/>
    <lineage>
        <taxon>Eukaryota</taxon>
        <taxon>Viridiplantae</taxon>
        <taxon>Streptophyta</taxon>
        <taxon>Embryophyta</taxon>
        <taxon>Tracheophyta</taxon>
        <taxon>Spermatophyta</taxon>
        <taxon>Magnoliopsida</taxon>
        <taxon>eudicotyledons</taxon>
        <taxon>Gunneridae</taxon>
        <taxon>Pentapetalae</taxon>
        <taxon>asterids</taxon>
        <taxon>Ericales</taxon>
        <taxon>Ericaceae</taxon>
        <taxon>Ericoideae</taxon>
        <taxon>Rhodoreae</taxon>
        <taxon>Rhododendron</taxon>
    </lineage>
</organism>
<reference evidence="1" key="1">
    <citation type="submission" date="2022-02" db="EMBL/GenBank/DDBJ databases">
        <title>Plant Genome Project.</title>
        <authorList>
            <person name="Zhang R.-G."/>
        </authorList>
    </citation>
    <scope>NUCLEOTIDE SEQUENCE</scope>
    <source>
        <strain evidence="1">AT1</strain>
    </source>
</reference>
<accession>A0ACC0LPE8</accession>
<evidence type="ECO:0000313" key="2">
    <source>
        <dbReference type="Proteomes" id="UP001062846"/>
    </source>
</evidence>